<name>A0A8S1EXR5_9PELO</name>
<evidence type="ECO:0000256" key="1">
    <source>
        <dbReference type="SAM" id="Phobius"/>
    </source>
</evidence>
<sequence length="148" mass="16452">MREYAILKRVARSAMVLDVVVGVFQMTVLATIIHYSYYGGFDGTLTWNRDVVVFYTIASMLSLLAVVSSTFCLAASRCLLAAIRLAVSIGADAFIAFQIHHAHDFMLNSIAIFFLLDVARAVTTMLALAKYDELRALKIQLYIVKHVV</sequence>
<protein>
    <submittedName>
        <fullName evidence="2">Uncharacterized protein</fullName>
    </submittedName>
</protein>
<accession>A0A8S1EXR5</accession>
<dbReference type="EMBL" id="CADEPM010000004">
    <property type="protein sequence ID" value="CAB3405014.1"/>
    <property type="molecule type" value="Genomic_DNA"/>
</dbReference>
<organism evidence="2 3">
    <name type="scientific">Caenorhabditis bovis</name>
    <dbReference type="NCBI Taxonomy" id="2654633"/>
    <lineage>
        <taxon>Eukaryota</taxon>
        <taxon>Metazoa</taxon>
        <taxon>Ecdysozoa</taxon>
        <taxon>Nematoda</taxon>
        <taxon>Chromadorea</taxon>
        <taxon>Rhabditida</taxon>
        <taxon>Rhabditina</taxon>
        <taxon>Rhabditomorpha</taxon>
        <taxon>Rhabditoidea</taxon>
        <taxon>Rhabditidae</taxon>
        <taxon>Peloderinae</taxon>
        <taxon>Caenorhabditis</taxon>
    </lineage>
</organism>
<keyword evidence="3" id="KW-1185">Reference proteome</keyword>
<feature type="transmembrane region" description="Helical" evidence="1">
    <location>
        <begin position="81"/>
        <end position="99"/>
    </location>
</feature>
<comment type="caution">
    <text evidence="2">The sequence shown here is derived from an EMBL/GenBank/DDBJ whole genome shotgun (WGS) entry which is preliminary data.</text>
</comment>
<keyword evidence="1" id="KW-0812">Transmembrane</keyword>
<gene>
    <name evidence="2" type="ORF">CBOVIS_LOCUS7265</name>
</gene>
<dbReference type="Proteomes" id="UP000494206">
    <property type="component" value="Unassembled WGS sequence"/>
</dbReference>
<proteinExistence type="predicted"/>
<feature type="transmembrane region" description="Helical" evidence="1">
    <location>
        <begin position="53"/>
        <end position="74"/>
    </location>
</feature>
<keyword evidence="1" id="KW-1133">Transmembrane helix</keyword>
<feature type="transmembrane region" description="Helical" evidence="1">
    <location>
        <begin position="12"/>
        <end position="33"/>
    </location>
</feature>
<evidence type="ECO:0000313" key="3">
    <source>
        <dbReference type="Proteomes" id="UP000494206"/>
    </source>
</evidence>
<evidence type="ECO:0000313" key="2">
    <source>
        <dbReference type="EMBL" id="CAB3405014.1"/>
    </source>
</evidence>
<keyword evidence="1" id="KW-0472">Membrane</keyword>
<reference evidence="2 3" key="1">
    <citation type="submission" date="2020-04" db="EMBL/GenBank/DDBJ databases">
        <authorList>
            <person name="Laetsch R D."/>
            <person name="Stevens L."/>
            <person name="Kumar S."/>
            <person name="Blaxter L. M."/>
        </authorList>
    </citation>
    <scope>NUCLEOTIDE SEQUENCE [LARGE SCALE GENOMIC DNA]</scope>
</reference>
<feature type="transmembrane region" description="Helical" evidence="1">
    <location>
        <begin position="105"/>
        <end position="129"/>
    </location>
</feature>
<dbReference type="AlphaFoldDB" id="A0A8S1EXR5"/>